<feature type="modified residue" description="N5-methylglutamine" evidence="8">
    <location>
        <position position="151"/>
    </location>
</feature>
<evidence type="ECO:0000256" key="10">
    <source>
        <dbReference type="RuleBase" id="RU003906"/>
    </source>
</evidence>
<dbReference type="GO" id="GO:0003735">
    <property type="term" value="F:structural constituent of ribosome"/>
    <property type="evidence" value="ECO:0007669"/>
    <property type="project" value="UniProtKB-UniRule"/>
</dbReference>
<evidence type="ECO:0000256" key="4">
    <source>
        <dbReference type="ARBA" id="ARBA00022884"/>
    </source>
</evidence>
<reference evidence="12 13" key="1">
    <citation type="submission" date="2017-11" db="EMBL/GenBank/DDBJ databases">
        <title>Draft genome sequence of Rhizobiales bacterium SY3-13.</title>
        <authorList>
            <person name="Sun C."/>
        </authorList>
    </citation>
    <scope>NUCLEOTIDE SEQUENCE [LARGE SCALE GENOMIC DNA]</scope>
    <source>
        <strain evidence="12 13">SY3-13</strain>
    </source>
</reference>
<dbReference type="Pfam" id="PF00297">
    <property type="entry name" value="Ribosomal_L3"/>
    <property type="match status" value="1"/>
</dbReference>
<dbReference type="InterPro" id="IPR009000">
    <property type="entry name" value="Transl_B-barrel_sf"/>
</dbReference>
<dbReference type="GO" id="GO:0019843">
    <property type="term" value="F:rRNA binding"/>
    <property type="evidence" value="ECO:0007669"/>
    <property type="project" value="UniProtKB-UniRule"/>
</dbReference>
<dbReference type="GO" id="GO:0006412">
    <property type="term" value="P:translation"/>
    <property type="evidence" value="ECO:0007669"/>
    <property type="project" value="UniProtKB-UniRule"/>
</dbReference>
<feature type="region of interest" description="Disordered" evidence="11">
    <location>
        <begin position="222"/>
        <end position="261"/>
    </location>
</feature>
<dbReference type="InterPro" id="IPR000597">
    <property type="entry name" value="Ribosomal_uL3"/>
</dbReference>
<comment type="PTM">
    <text evidence="8">Methylated by PrmB.</text>
</comment>
<feature type="compositionally biased region" description="Low complexity" evidence="11">
    <location>
        <begin position="222"/>
        <end position="235"/>
    </location>
</feature>
<keyword evidence="3 8" id="KW-0699">rRNA-binding</keyword>
<evidence type="ECO:0000313" key="13">
    <source>
        <dbReference type="Proteomes" id="UP000229498"/>
    </source>
</evidence>
<dbReference type="PROSITE" id="PS00474">
    <property type="entry name" value="RIBOSOMAL_L3"/>
    <property type="match status" value="1"/>
</dbReference>
<organism evidence="12 13">
    <name type="scientific">Minwuia thermotolerans</name>
    <dbReference type="NCBI Taxonomy" id="2056226"/>
    <lineage>
        <taxon>Bacteria</taxon>
        <taxon>Pseudomonadati</taxon>
        <taxon>Pseudomonadota</taxon>
        <taxon>Alphaproteobacteria</taxon>
        <taxon>Minwuiales</taxon>
        <taxon>Minwuiaceae</taxon>
        <taxon>Minwuia</taxon>
    </lineage>
</organism>
<dbReference type="FunFam" id="2.40.30.10:FF:000004">
    <property type="entry name" value="50S ribosomal protein L3"/>
    <property type="match status" value="1"/>
</dbReference>
<evidence type="ECO:0000256" key="3">
    <source>
        <dbReference type="ARBA" id="ARBA00022730"/>
    </source>
</evidence>
<dbReference type="Gene3D" id="2.40.30.10">
    <property type="entry name" value="Translation factors"/>
    <property type="match status" value="1"/>
</dbReference>
<dbReference type="GO" id="GO:0022625">
    <property type="term" value="C:cytosolic large ribosomal subunit"/>
    <property type="evidence" value="ECO:0007669"/>
    <property type="project" value="TreeGrafter"/>
</dbReference>
<evidence type="ECO:0000256" key="2">
    <source>
        <dbReference type="ARBA" id="ARBA00022481"/>
    </source>
</evidence>
<dbReference type="HAMAP" id="MF_01325_B">
    <property type="entry name" value="Ribosomal_uL3_B"/>
    <property type="match status" value="1"/>
</dbReference>
<keyword evidence="4 8" id="KW-0694">RNA-binding</keyword>
<dbReference type="RefSeq" id="WP_109796093.1">
    <property type="nucleotide sequence ID" value="NZ_PHIG01000043.1"/>
</dbReference>
<evidence type="ECO:0000256" key="11">
    <source>
        <dbReference type="SAM" id="MobiDB-lite"/>
    </source>
</evidence>
<dbReference type="OrthoDB" id="9806135at2"/>
<proteinExistence type="inferred from homology"/>
<dbReference type="InterPro" id="IPR019927">
    <property type="entry name" value="Ribosomal_uL3_bac/org-type"/>
</dbReference>
<evidence type="ECO:0000313" key="12">
    <source>
        <dbReference type="EMBL" id="PJK28614.1"/>
    </source>
</evidence>
<dbReference type="PANTHER" id="PTHR11229">
    <property type="entry name" value="50S RIBOSOMAL PROTEIN L3"/>
    <property type="match status" value="1"/>
</dbReference>
<gene>
    <name evidence="8" type="primary">rplC</name>
    <name evidence="12" type="ORF">CVT23_16125</name>
</gene>
<evidence type="ECO:0000256" key="1">
    <source>
        <dbReference type="ARBA" id="ARBA00006540"/>
    </source>
</evidence>
<dbReference type="FunFam" id="3.30.160.810:FF:000001">
    <property type="entry name" value="50S ribosomal protein L3"/>
    <property type="match status" value="1"/>
</dbReference>
<comment type="subunit">
    <text evidence="8 10">Part of the 50S ribosomal subunit. Forms a cluster with proteins L14 and L19.</text>
</comment>
<keyword evidence="2 8" id="KW-0488">Methylation</keyword>
<name>A0A2M9FYT6_9PROT</name>
<evidence type="ECO:0000256" key="9">
    <source>
        <dbReference type="RuleBase" id="RU003905"/>
    </source>
</evidence>
<dbReference type="AlphaFoldDB" id="A0A2M9FYT6"/>
<dbReference type="EMBL" id="PHIG01000043">
    <property type="protein sequence ID" value="PJK28614.1"/>
    <property type="molecule type" value="Genomic_DNA"/>
</dbReference>
<keyword evidence="5 8" id="KW-0689">Ribosomal protein</keyword>
<dbReference type="PANTHER" id="PTHR11229:SF16">
    <property type="entry name" value="LARGE RIBOSOMAL SUBUNIT PROTEIN UL3C"/>
    <property type="match status" value="1"/>
</dbReference>
<dbReference type="Gene3D" id="3.30.160.810">
    <property type="match status" value="1"/>
</dbReference>
<keyword evidence="13" id="KW-1185">Reference proteome</keyword>
<evidence type="ECO:0000256" key="6">
    <source>
        <dbReference type="ARBA" id="ARBA00023274"/>
    </source>
</evidence>
<dbReference type="SUPFAM" id="SSF50447">
    <property type="entry name" value="Translation proteins"/>
    <property type="match status" value="1"/>
</dbReference>
<evidence type="ECO:0000256" key="8">
    <source>
        <dbReference type="HAMAP-Rule" id="MF_01325"/>
    </source>
</evidence>
<keyword evidence="6 8" id="KW-0687">Ribonucleoprotein</keyword>
<comment type="caution">
    <text evidence="12">The sequence shown here is derived from an EMBL/GenBank/DDBJ whole genome shotgun (WGS) entry which is preliminary data.</text>
</comment>
<evidence type="ECO:0000256" key="5">
    <source>
        <dbReference type="ARBA" id="ARBA00022980"/>
    </source>
</evidence>
<sequence length="261" mass="27212">MRTGLIARKLGMTRVFGAGGEHLPVTVLQIDGCQVVAHRTAETDGYTALQLGAGKAKVKNVNKPMRGHYAKAEVEPKMKLAEFRVDADALVDVGAELLPSHFVPGQKVDVVGTSIGKGFAGAMKRHNFAGLRASHGVSVSHRSHGSTGQCQDPGRVFKGKKMAGHMGDARVTVQNLKVVRADDERGIVLVEGGVPGAKGAWVLLRDAVKRALPEEAPFPAAVRAAAAAPAAAPAEEPAEAEAEAPSEAPAEAQGAESKEEK</sequence>
<feature type="compositionally biased region" description="Low complexity" evidence="11">
    <location>
        <begin position="245"/>
        <end position="255"/>
    </location>
</feature>
<protein>
    <recommendedName>
        <fullName evidence="7 8">Large ribosomal subunit protein uL3</fullName>
    </recommendedName>
</protein>
<accession>A0A2M9FYT6</accession>
<dbReference type="Proteomes" id="UP000229498">
    <property type="component" value="Unassembled WGS sequence"/>
</dbReference>
<comment type="function">
    <text evidence="8 10">One of the primary rRNA binding proteins, it binds directly near the 3'-end of the 23S rRNA, where it nucleates assembly of the 50S subunit.</text>
</comment>
<evidence type="ECO:0000256" key="7">
    <source>
        <dbReference type="ARBA" id="ARBA00035243"/>
    </source>
</evidence>
<dbReference type="InterPro" id="IPR019926">
    <property type="entry name" value="Ribosomal_uL3_CS"/>
</dbReference>
<dbReference type="NCBIfam" id="TIGR03625">
    <property type="entry name" value="L3_bact"/>
    <property type="match status" value="1"/>
</dbReference>
<comment type="similarity">
    <text evidence="1 8 9">Belongs to the universal ribosomal protein uL3 family.</text>
</comment>